<dbReference type="GO" id="GO:0016787">
    <property type="term" value="F:hydrolase activity"/>
    <property type="evidence" value="ECO:0007669"/>
    <property type="project" value="UniProtKB-KW"/>
</dbReference>
<dbReference type="EMBL" id="JBHLWV010000012">
    <property type="protein sequence ID" value="MFC0314073.1"/>
    <property type="molecule type" value="Genomic_DNA"/>
</dbReference>
<gene>
    <name evidence="2" type="ORF">ACFFJD_04285</name>
</gene>
<feature type="domain" description="AB hydrolase-1" evidence="1">
    <location>
        <begin position="24"/>
        <end position="263"/>
    </location>
</feature>
<evidence type="ECO:0000313" key="2">
    <source>
        <dbReference type="EMBL" id="MFC0314073.1"/>
    </source>
</evidence>
<comment type="caution">
    <text evidence="2">The sequence shown here is derived from an EMBL/GenBank/DDBJ whole genome shotgun (WGS) entry which is preliminary data.</text>
</comment>
<reference evidence="2 3" key="1">
    <citation type="submission" date="2024-09" db="EMBL/GenBank/DDBJ databases">
        <authorList>
            <person name="Sun Q."/>
            <person name="Mori K."/>
        </authorList>
    </citation>
    <scope>NUCLEOTIDE SEQUENCE [LARGE SCALE GENOMIC DNA]</scope>
    <source>
        <strain evidence="2 3">CCM 7957</strain>
    </source>
</reference>
<sequence>MISQFIDVDGRRARVKVAGDDAAPPLVLVHGISSSLEDWAAVISAFAVDYRVIALDVPGFGYSDPVPDAYSINALADAAIGVLDALGETRPAHWIGNSLGGAISLAASVRRPDRVTSLILISPAGFGSSVTPLLRSLTIPVLGKVIAAHPSRSSVTMLHRQVFADPALVTRYRIDHAMAISAETDADEFSRRVAAQVASIGGVRKQWRRELLAQAAAAPVPTLVIWGAKDRILPADHAASVRRELPHADLVVLPGVGHMAQLEVPERFLAIAEPFLIASAAEATASR</sequence>
<dbReference type="RefSeq" id="WP_382361431.1">
    <property type="nucleotide sequence ID" value="NZ_JBHLWV010000012.1"/>
</dbReference>
<dbReference type="SUPFAM" id="SSF53474">
    <property type="entry name" value="alpha/beta-Hydrolases"/>
    <property type="match status" value="1"/>
</dbReference>
<dbReference type="InterPro" id="IPR029058">
    <property type="entry name" value="AB_hydrolase_fold"/>
</dbReference>
<dbReference type="Proteomes" id="UP001589783">
    <property type="component" value="Unassembled WGS sequence"/>
</dbReference>
<proteinExistence type="predicted"/>
<dbReference type="PANTHER" id="PTHR46438:SF11">
    <property type="entry name" value="LIPASE-RELATED"/>
    <property type="match status" value="1"/>
</dbReference>
<dbReference type="PRINTS" id="PR00111">
    <property type="entry name" value="ABHYDROLASE"/>
</dbReference>
<protein>
    <submittedName>
        <fullName evidence="2">Alpha/beta fold hydrolase</fullName>
    </submittedName>
</protein>
<evidence type="ECO:0000313" key="3">
    <source>
        <dbReference type="Proteomes" id="UP001589783"/>
    </source>
</evidence>
<accession>A0ABV6H5B4</accession>
<dbReference type="Gene3D" id="3.40.50.1820">
    <property type="entry name" value="alpha/beta hydrolase"/>
    <property type="match status" value="1"/>
</dbReference>
<organism evidence="2 3">
    <name type="scientific">Gordonia phosphorivorans</name>
    <dbReference type="NCBI Taxonomy" id="1056982"/>
    <lineage>
        <taxon>Bacteria</taxon>
        <taxon>Bacillati</taxon>
        <taxon>Actinomycetota</taxon>
        <taxon>Actinomycetes</taxon>
        <taxon>Mycobacteriales</taxon>
        <taxon>Gordoniaceae</taxon>
        <taxon>Gordonia</taxon>
    </lineage>
</organism>
<keyword evidence="3" id="KW-1185">Reference proteome</keyword>
<name>A0ABV6H5B4_9ACTN</name>
<keyword evidence="2" id="KW-0378">Hydrolase</keyword>
<dbReference type="InterPro" id="IPR000073">
    <property type="entry name" value="AB_hydrolase_1"/>
</dbReference>
<evidence type="ECO:0000259" key="1">
    <source>
        <dbReference type="Pfam" id="PF00561"/>
    </source>
</evidence>
<dbReference type="PANTHER" id="PTHR46438">
    <property type="entry name" value="ALPHA/BETA-HYDROLASES SUPERFAMILY PROTEIN"/>
    <property type="match status" value="1"/>
</dbReference>
<dbReference type="Pfam" id="PF00561">
    <property type="entry name" value="Abhydrolase_1"/>
    <property type="match status" value="1"/>
</dbReference>